<dbReference type="SUPFAM" id="SSF56935">
    <property type="entry name" value="Porins"/>
    <property type="match status" value="1"/>
</dbReference>
<sequence>MKKTLLVTAMVAAFAHAPASFATNWFQLQNNEQPGAAPYTFWGFIQPTYTHNEGGTVSGIPATVVSPVNGANVAVPAGLRAYNGQTALFNLVGPDLSHSDQLQMFRARPGVRGVIPGTDEKINYFVLAELGNNALTRERQAVLTDATVTLNYIPGARIRVGLGRLPLGEEAMQGVQIMDYINFTTVTDQLLNERFVESYANASRTHAAVVGAPMAMSKLNGAFGGYRDVGVEVYDWFNRGRWEYTYAVMASQANGISFGDDLNSGNHDVTARVQASYVFQGAGPKREDVTAYAWHQDGKRAFGGTDYTRIREGIGAKYLRNGVRVSGEYIRAKGMIYVAPTPQFNDIGAPAYEPVDYVALDSSNKADGYYLETGWKFAPKWEVDLRYDELSKMTNSAYDERKATTWTLGGQYFYSPKVRFVLNYEIRDIKVVHPEAQLTNGQKIQGTAAGIIGGSVGNRLSAQMTWIF</sequence>
<feature type="chain" id="PRO_5004536037" description="Phosphate-selective porin O and P" evidence="1">
    <location>
        <begin position="23"/>
        <end position="468"/>
    </location>
</feature>
<evidence type="ECO:0008006" key="4">
    <source>
        <dbReference type="Google" id="ProtNLM"/>
    </source>
</evidence>
<evidence type="ECO:0000313" key="2">
    <source>
        <dbReference type="EMBL" id="BAN35744.1"/>
    </source>
</evidence>
<name>S6AM09_SULDS</name>
<dbReference type="AlphaFoldDB" id="S6AM09"/>
<evidence type="ECO:0000256" key="1">
    <source>
        <dbReference type="SAM" id="SignalP"/>
    </source>
</evidence>
<proteinExistence type="predicted"/>
<protein>
    <recommendedName>
        <fullName evidence="4">Phosphate-selective porin O and P</fullName>
    </recommendedName>
</protein>
<dbReference type="OrthoDB" id="5291529at2"/>
<dbReference type="eggNOG" id="COG3746">
    <property type="taxonomic scope" value="Bacteria"/>
</dbReference>
<evidence type="ECO:0000313" key="3">
    <source>
        <dbReference type="Proteomes" id="UP000015559"/>
    </source>
</evidence>
<dbReference type="KEGG" id="sdr:SCD_n01933"/>
<dbReference type="InterPro" id="IPR010870">
    <property type="entry name" value="Porin_O/P"/>
</dbReference>
<organism evidence="2 3">
    <name type="scientific">Sulfuricella denitrificans (strain DSM 22764 / NBRC 105220 / skB26)</name>
    <dbReference type="NCBI Taxonomy" id="1163617"/>
    <lineage>
        <taxon>Bacteria</taxon>
        <taxon>Pseudomonadati</taxon>
        <taxon>Pseudomonadota</taxon>
        <taxon>Betaproteobacteria</taxon>
        <taxon>Nitrosomonadales</taxon>
        <taxon>Sulfuricellaceae</taxon>
        <taxon>Sulfuricella</taxon>
    </lineage>
</organism>
<dbReference type="Proteomes" id="UP000015559">
    <property type="component" value="Chromosome"/>
</dbReference>
<accession>S6AM09</accession>
<keyword evidence="1" id="KW-0732">Signal</keyword>
<dbReference type="RefSeq" id="WP_009204938.1">
    <property type="nucleotide sequence ID" value="NC_022357.1"/>
</dbReference>
<feature type="signal peptide" evidence="1">
    <location>
        <begin position="1"/>
        <end position="22"/>
    </location>
</feature>
<dbReference type="STRING" id="1163617.SCD_n01933"/>
<dbReference type="Pfam" id="PF07396">
    <property type="entry name" value="Porin_O_P"/>
    <property type="match status" value="1"/>
</dbReference>
<keyword evidence="3" id="KW-1185">Reference proteome</keyword>
<reference evidence="2 3" key="1">
    <citation type="journal article" date="2012" name="Appl. Environ. Microbiol.">
        <title>Draft genome sequence of a psychrotolerant sulfur-oxidizing bacterium, Sulfuricella denitrificans skB26, and proteomic insights into cold adaptation.</title>
        <authorList>
            <person name="Watanabe T."/>
            <person name="Kojima H."/>
            <person name="Fukui M."/>
        </authorList>
    </citation>
    <scope>NUCLEOTIDE SEQUENCE [LARGE SCALE GENOMIC DNA]</scope>
    <source>
        <strain evidence="3">skB26</strain>
    </source>
</reference>
<gene>
    <name evidence="2" type="ORF">SCD_n01933</name>
</gene>
<dbReference type="EMBL" id="AP013066">
    <property type="protein sequence ID" value="BAN35744.1"/>
    <property type="molecule type" value="Genomic_DNA"/>
</dbReference>
<dbReference type="HOGENOM" id="CLU_051655_0_0_4"/>
<dbReference type="Gene3D" id="2.40.160.10">
    <property type="entry name" value="Porin"/>
    <property type="match status" value="1"/>
</dbReference>
<dbReference type="InterPro" id="IPR023614">
    <property type="entry name" value="Porin_dom_sf"/>
</dbReference>